<dbReference type="PIRSF" id="PIRSF002811">
    <property type="entry name" value="DnaG"/>
    <property type="match status" value="1"/>
</dbReference>
<dbReference type="SMART" id="SM00493">
    <property type="entry name" value="TOPRIM"/>
    <property type="match status" value="1"/>
</dbReference>
<evidence type="ECO:0000256" key="10">
    <source>
        <dbReference type="ARBA" id="ARBA00023125"/>
    </source>
</evidence>
<evidence type="ECO:0000256" key="2">
    <source>
        <dbReference type="ARBA" id="ARBA00022515"/>
    </source>
</evidence>
<dbReference type="PANTHER" id="PTHR30313">
    <property type="entry name" value="DNA PRIMASE"/>
    <property type="match status" value="1"/>
</dbReference>
<evidence type="ECO:0000256" key="4">
    <source>
        <dbReference type="ARBA" id="ARBA00022695"/>
    </source>
</evidence>
<dbReference type="GO" id="GO:0005737">
    <property type="term" value="C:cytoplasm"/>
    <property type="evidence" value="ECO:0007669"/>
    <property type="project" value="TreeGrafter"/>
</dbReference>
<feature type="domain" description="Toprim" evidence="15">
    <location>
        <begin position="256"/>
        <end position="338"/>
    </location>
</feature>
<dbReference type="EC" id="2.7.7.101" evidence="12"/>
<comment type="cofactor">
    <cofactor evidence="12 13 14">
        <name>Zn(2+)</name>
        <dbReference type="ChEBI" id="CHEBI:29105"/>
    </cofactor>
    <text evidence="12 13 14">Binds 1 zinc ion per monomer.</text>
</comment>
<comment type="subunit">
    <text evidence="12">Monomer. Interacts with DnaB.</text>
</comment>
<dbReference type="PANTHER" id="PTHR30313:SF2">
    <property type="entry name" value="DNA PRIMASE"/>
    <property type="match status" value="1"/>
</dbReference>
<dbReference type="CDD" id="cd03364">
    <property type="entry name" value="TOPRIM_DnaG_primases"/>
    <property type="match status" value="1"/>
</dbReference>
<reference evidence="16 17" key="1">
    <citation type="journal article" date="2017" name="Nat. Commun.">
        <title>In situ click chemistry generation of cyclooxygenase-2 inhibitors.</title>
        <authorList>
            <person name="Bhardwaj A."/>
            <person name="Kaur J."/>
            <person name="Wuest M."/>
            <person name="Wuest F."/>
        </authorList>
    </citation>
    <scope>NUCLEOTIDE SEQUENCE [LARGE SCALE GENOMIC DNA]</scope>
    <source>
        <strain evidence="16">S2_018_000_R2_106</strain>
    </source>
</reference>
<dbReference type="InterPro" id="IPR002694">
    <property type="entry name" value="Znf_CHC2"/>
</dbReference>
<comment type="catalytic activity">
    <reaction evidence="12">
        <text>ssDNA + n NTP = ssDNA/pppN(pN)n-1 hybrid + (n-1) diphosphate.</text>
        <dbReference type="EC" id="2.7.7.101"/>
    </reaction>
</comment>
<evidence type="ECO:0000256" key="12">
    <source>
        <dbReference type="HAMAP-Rule" id="MF_00974"/>
    </source>
</evidence>
<keyword evidence="11 12" id="KW-0804">Transcription</keyword>
<evidence type="ECO:0000256" key="14">
    <source>
        <dbReference type="PIRSR" id="PIRSR002811-1"/>
    </source>
</evidence>
<dbReference type="FunFam" id="3.90.580.10:FF:000001">
    <property type="entry name" value="DNA primase"/>
    <property type="match status" value="1"/>
</dbReference>
<evidence type="ECO:0000313" key="17">
    <source>
        <dbReference type="Proteomes" id="UP000320948"/>
    </source>
</evidence>
<dbReference type="NCBIfam" id="TIGR01391">
    <property type="entry name" value="dnaG"/>
    <property type="match status" value="1"/>
</dbReference>
<sequence length="582" mass="64582">MKYPPQVIDQIKARLNIVDEVRKVVPNMKKKGRAWWGCCPFHNEKSGSFHVREDQNSYYCFGCGAGGDVITFVQETQGGTFSEVVGRLARQIGIKLPENEPADPAAAQRRQDGYKALERAAVFYQRSLNEASRAYIEKRSLTESTVQEFQLGYAPDSWDATKNALLNEGFSPELLKSTGLTTQSEKTAEKGRDYDRFRDRLMFPIHDNQGRVVGFGGRVMGKGEPKYLNSPETPFFNKSYLLYNLHRAKPHIKTTGQIVLVEGYMDVIALYQAGFKTAVAPLGTAVTAEQITLLWQQHPHPIVCLDGDAAGRTAALRMANRALGVLEPGRTLSFVFLPQGEDPDSLVQKDGIATFRNLLTQTTSLENLLWQQLAGAADVTTADGRATVEAEMAQLLAEIKNTTIRRAYGQTLKDKLWEAVRGTRAGPRAGKPQTQNVMQAPRDYKPAIQGDAATRTLLALVCRWPQILPQVDEILGGIAFPPGPLAELSQAVVRAYVVLKLPAEDLAQDLQLGPHSATVADLLTSTGVLTLPDETDALVLFHEQHQLWQTQTVSRSKYTEIVKNADWFSPESWNKFKKLKET</sequence>
<dbReference type="Gene3D" id="3.90.980.10">
    <property type="entry name" value="DNA primase, catalytic core, N-terminal domain"/>
    <property type="match status" value="1"/>
</dbReference>
<dbReference type="FunFam" id="3.40.1360.10:FF:000002">
    <property type="entry name" value="DNA primase"/>
    <property type="match status" value="1"/>
</dbReference>
<dbReference type="InterPro" id="IPR006295">
    <property type="entry name" value="DNA_primase_DnaG"/>
</dbReference>
<organism evidence="16 17">
    <name type="scientific">Blastochloris viridis</name>
    <name type="common">Rhodopseudomonas viridis</name>
    <dbReference type="NCBI Taxonomy" id="1079"/>
    <lineage>
        <taxon>Bacteria</taxon>
        <taxon>Pseudomonadati</taxon>
        <taxon>Pseudomonadota</taxon>
        <taxon>Alphaproteobacteria</taxon>
        <taxon>Hyphomicrobiales</taxon>
        <taxon>Blastochloridaceae</taxon>
        <taxon>Blastochloris</taxon>
    </lineage>
</organism>
<dbReference type="InterPro" id="IPR036977">
    <property type="entry name" value="DNA_primase_Znf_CHC2"/>
</dbReference>
<evidence type="ECO:0000256" key="11">
    <source>
        <dbReference type="ARBA" id="ARBA00023163"/>
    </source>
</evidence>
<dbReference type="GO" id="GO:0008270">
    <property type="term" value="F:zinc ion binding"/>
    <property type="evidence" value="ECO:0007669"/>
    <property type="project" value="UniProtKB-UniRule"/>
</dbReference>
<dbReference type="Proteomes" id="UP000320948">
    <property type="component" value="Unassembled WGS sequence"/>
</dbReference>
<dbReference type="GO" id="GO:1990077">
    <property type="term" value="C:primosome complex"/>
    <property type="evidence" value="ECO:0007669"/>
    <property type="project" value="UniProtKB-KW"/>
</dbReference>
<evidence type="ECO:0000313" key="16">
    <source>
        <dbReference type="EMBL" id="TKW61836.1"/>
    </source>
</evidence>
<dbReference type="Pfam" id="PF10410">
    <property type="entry name" value="DnaB_bind"/>
    <property type="match status" value="1"/>
</dbReference>
<dbReference type="GO" id="GO:0006269">
    <property type="term" value="P:DNA replication, synthesis of primer"/>
    <property type="evidence" value="ECO:0007669"/>
    <property type="project" value="UniProtKB-UniRule"/>
</dbReference>
<dbReference type="GO" id="GO:0000428">
    <property type="term" value="C:DNA-directed RNA polymerase complex"/>
    <property type="evidence" value="ECO:0007669"/>
    <property type="project" value="UniProtKB-KW"/>
</dbReference>
<gene>
    <name evidence="12" type="primary">dnaG</name>
    <name evidence="16" type="ORF">DI628_04240</name>
</gene>
<comment type="caution">
    <text evidence="16">The sequence shown here is derived from an EMBL/GenBank/DDBJ whole genome shotgun (WGS) entry which is preliminary data.</text>
</comment>
<evidence type="ECO:0000256" key="9">
    <source>
        <dbReference type="ARBA" id="ARBA00022842"/>
    </source>
</evidence>
<evidence type="ECO:0000256" key="8">
    <source>
        <dbReference type="ARBA" id="ARBA00022833"/>
    </source>
</evidence>
<dbReference type="EMBL" id="VAFM01000001">
    <property type="protein sequence ID" value="TKW61836.1"/>
    <property type="molecule type" value="Genomic_DNA"/>
</dbReference>
<dbReference type="Pfam" id="PF01807">
    <property type="entry name" value="Zn_ribbon_DnaG"/>
    <property type="match status" value="1"/>
</dbReference>
<dbReference type="Gene3D" id="3.40.1360.10">
    <property type="match status" value="1"/>
</dbReference>
<dbReference type="InterPro" id="IPR030846">
    <property type="entry name" value="DnaG_bac"/>
</dbReference>
<dbReference type="SUPFAM" id="SSF56731">
    <property type="entry name" value="DNA primase core"/>
    <property type="match status" value="1"/>
</dbReference>
<dbReference type="InterPro" id="IPR019475">
    <property type="entry name" value="DNA_primase_DnaB-bd"/>
</dbReference>
<dbReference type="AlphaFoldDB" id="A0A6N4R554"/>
<protein>
    <recommendedName>
        <fullName evidence="12 13">DNA primase</fullName>
        <ecNumber evidence="12">2.7.7.101</ecNumber>
    </recommendedName>
</protein>
<dbReference type="GO" id="GO:0003899">
    <property type="term" value="F:DNA-directed RNA polymerase activity"/>
    <property type="evidence" value="ECO:0007669"/>
    <property type="project" value="UniProtKB-UniRule"/>
</dbReference>
<name>A0A6N4R554_BLAVI</name>
<dbReference type="PROSITE" id="PS50880">
    <property type="entry name" value="TOPRIM"/>
    <property type="match status" value="1"/>
</dbReference>
<dbReference type="Pfam" id="PF08275">
    <property type="entry name" value="DNAG_N"/>
    <property type="match status" value="1"/>
</dbReference>
<dbReference type="Pfam" id="PF13662">
    <property type="entry name" value="Toprim_4"/>
    <property type="match status" value="1"/>
</dbReference>
<dbReference type="FunFam" id="3.90.980.10:FF:000001">
    <property type="entry name" value="DNA primase"/>
    <property type="match status" value="1"/>
</dbReference>
<dbReference type="InterPro" id="IPR034151">
    <property type="entry name" value="TOPRIM_DnaG_bac"/>
</dbReference>
<keyword evidence="9" id="KW-0460">Magnesium</keyword>
<dbReference type="InterPro" id="IPR037068">
    <property type="entry name" value="DNA_primase_core_N_sf"/>
</dbReference>
<evidence type="ECO:0000259" key="15">
    <source>
        <dbReference type="PROSITE" id="PS50880"/>
    </source>
</evidence>
<dbReference type="HAMAP" id="MF_00974">
    <property type="entry name" value="DNA_primase_DnaG"/>
    <property type="match status" value="1"/>
</dbReference>
<feature type="zinc finger region" description="CHC2-type" evidence="12 14">
    <location>
        <begin position="39"/>
        <end position="63"/>
    </location>
</feature>
<evidence type="ECO:0000256" key="1">
    <source>
        <dbReference type="ARBA" id="ARBA00022478"/>
    </source>
</evidence>
<keyword evidence="8 12" id="KW-0862">Zinc</keyword>
<evidence type="ECO:0000256" key="5">
    <source>
        <dbReference type="ARBA" id="ARBA00022705"/>
    </source>
</evidence>
<dbReference type="GO" id="GO:0003677">
    <property type="term" value="F:DNA binding"/>
    <property type="evidence" value="ECO:0007669"/>
    <property type="project" value="UniProtKB-KW"/>
</dbReference>
<dbReference type="Gene3D" id="3.90.580.10">
    <property type="entry name" value="Zinc finger, CHC2-type domain"/>
    <property type="match status" value="1"/>
</dbReference>
<evidence type="ECO:0000256" key="3">
    <source>
        <dbReference type="ARBA" id="ARBA00022679"/>
    </source>
</evidence>
<keyword evidence="1 12" id="KW-0240">DNA-directed RNA polymerase</keyword>
<dbReference type="SMART" id="SM00400">
    <property type="entry name" value="ZnF_CHCC"/>
    <property type="match status" value="1"/>
</dbReference>
<keyword evidence="5 12" id="KW-0235">DNA replication</keyword>
<proteinExistence type="inferred from homology"/>
<keyword evidence="10 12" id="KW-0238">DNA-binding</keyword>
<dbReference type="InterPro" id="IPR006171">
    <property type="entry name" value="TOPRIM_dom"/>
</dbReference>
<comment type="domain">
    <text evidence="12">Contains an N-terminal zinc-binding domain, a central core domain that contains the primase activity, and a C-terminal DnaB-binding domain.</text>
</comment>
<evidence type="ECO:0000256" key="13">
    <source>
        <dbReference type="PIRNR" id="PIRNR002811"/>
    </source>
</evidence>
<comment type="similarity">
    <text evidence="12 13">Belongs to the DnaG primase family.</text>
</comment>
<dbReference type="SUPFAM" id="SSF57783">
    <property type="entry name" value="Zinc beta-ribbon"/>
    <property type="match status" value="1"/>
</dbReference>
<keyword evidence="7 12" id="KW-0863">Zinc-finger</keyword>
<evidence type="ECO:0000256" key="7">
    <source>
        <dbReference type="ARBA" id="ARBA00022771"/>
    </source>
</evidence>
<keyword evidence="4 12" id="KW-0548">Nucleotidyltransferase</keyword>
<accession>A0A6N4R554</accession>
<keyword evidence="3 12" id="KW-0808">Transferase</keyword>
<dbReference type="InterPro" id="IPR050219">
    <property type="entry name" value="DnaG_primase"/>
</dbReference>
<evidence type="ECO:0000256" key="6">
    <source>
        <dbReference type="ARBA" id="ARBA00022723"/>
    </source>
</evidence>
<keyword evidence="6 12" id="KW-0479">Metal-binding</keyword>
<dbReference type="InterPro" id="IPR013264">
    <property type="entry name" value="DNAG_N"/>
</dbReference>
<comment type="function">
    <text evidence="12 13">RNA polymerase that catalyzes the synthesis of short RNA molecules used as primers for DNA polymerase during DNA replication.</text>
</comment>
<keyword evidence="2 12" id="KW-0639">Primosome</keyword>